<dbReference type="AlphaFoldDB" id="A0A836L304"/>
<feature type="compositionally biased region" description="Polar residues" evidence="1">
    <location>
        <begin position="300"/>
        <end position="320"/>
    </location>
</feature>
<feature type="region of interest" description="Disordered" evidence="1">
    <location>
        <begin position="581"/>
        <end position="606"/>
    </location>
</feature>
<feature type="compositionally biased region" description="Polar residues" evidence="1">
    <location>
        <begin position="750"/>
        <end position="759"/>
    </location>
</feature>
<sequence>MIFDPCGELLKDYSAFCESLRVTEREDVYSSIRTRVVEVPPLPADVLDALGTAANPPGDGGDKRLMSSTGNAKGSRTSGRTGSKEKEKSVSGGRRKSLRQAPLEFTPKFPGEEAPPQISEIHTITYVSLHYPNFCLNQRDMMPLSRAMIHCPSLLSVELMGCGLSTQSYMQLVDAVYRSPRVLSVAVDFNQRVGDASSFKHLPADKSKLIRLPASPQEQVGFVADPTLRNSKGFSLGGALELSAAGSCNHSSASGGSQEQPSSPGPNSAPAPSGASAVDKVASGGRNATRAGGDDAKVAVTSSPRLSQCTESDVPMSTSVGLPRSGEVGDEDRGEGDPVLYFYPTQYCGLDQLPTQLELQLQEEAERKGRVDGKRLQQVQAQRETLRVFNEQNRMAIPRTWDSILFTGIRVLSLRGNSIDDATVIRIVDVLLNNPRSQLESLNLWGNNITDAGATSLAQLLRRSRDIRALDVGHNDLSDVGVLELIDTLRMQQVTSLDEVLAARRAYLTRRGASDEERKAAGQPLLATDIPSYEDLYAYWWYTQQQQQQQQQLHQRRQSNTVAVENSATTDGAAKVLRRSSNAAASLQPPPPPPPPPPQRDALISPSACSNSKRVFPAKNKTKGESAFGSSIGGSASFAAPVLSSSAARAAARPTAAFDKDCVRVYHLAENDLSIRMPGNITLEVLNLAENRYVTIAGAREAARRLSLREPANAEEMLAMVEVREVQSMLSAFVSPSRSSGGTAADAPSKRTSTATHRGTPSVSTSAPTVSTSIHPPELHCAGLRLRVCAIGCHRESDRSTWSEMDEVQRCLDASLSYWTSSGTPSPT</sequence>
<evidence type="ECO:0000313" key="2">
    <source>
        <dbReference type="EMBL" id="KAG5496384.1"/>
    </source>
</evidence>
<dbReference type="Proteomes" id="UP000674318">
    <property type="component" value="Chromosome 32"/>
</dbReference>
<dbReference type="Pfam" id="PF13516">
    <property type="entry name" value="LRR_6"/>
    <property type="match status" value="2"/>
</dbReference>
<dbReference type="RefSeq" id="XP_067754867.1">
    <property type="nucleotide sequence ID" value="XM_067898710.1"/>
</dbReference>
<protein>
    <submittedName>
        <fullName evidence="2">Uncharacterized protein</fullName>
    </submittedName>
</protein>
<dbReference type="PANTHER" id="PTHR46984:SF1">
    <property type="entry name" value="LEUCINE-RICH REPEAT-CONTAINING PROTEIN 71"/>
    <property type="match status" value="1"/>
</dbReference>
<dbReference type="SUPFAM" id="SSF52047">
    <property type="entry name" value="RNI-like"/>
    <property type="match status" value="1"/>
</dbReference>
<keyword evidence="3" id="KW-1185">Reference proteome</keyword>
<feature type="compositionally biased region" description="Polar residues" evidence="1">
    <location>
        <begin position="66"/>
        <end position="81"/>
    </location>
</feature>
<organism evidence="2 3">
    <name type="scientific">Porcisia hertigi</name>
    <dbReference type="NCBI Taxonomy" id="2761500"/>
    <lineage>
        <taxon>Eukaryota</taxon>
        <taxon>Discoba</taxon>
        <taxon>Euglenozoa</taxon>
        <taxon>Kinetoplastea</taxon>
        <taxon>Metakinetoplastina</taxon>
        <taxon>Trypanosomatida</taxon>
        <taxon>Trypanosomatidae</taxon>
        <taxon>Leishmaniinae</taxon>
        <taxon>Porcisia</taxon>
    </lineage>
</organism>
<reference evidence="2 3" key="1">
    <citation type="submission" date="2021-02" db="EMBL/GenBank/DDBJ databases">
        <title>Porcisia hertigi Genome sequencing and assembly.</title>
        <authorList>
            <person name="Almutairi H."/>
            <person name="Gatherer D."/>
        </authorList>
    </citation>
    <scope>NUCLEOTIDE SEQUENCE [LARGE SCALE GENOMIC DNA]</scope>
    <source>
        <strain evidence="2 3">C119</strain>
    </source>
</reference>
<gene>
    <name evidence="2" type="ORF">JKF63_02686</name>
</gene>
<dbReference type="InterPro" id="IPR032675">
    <property type="entry name" value="LRR_dom_sf"/>
</dbReference>
<evidence type="ECO:0000313" key="3">
    <source>
        <dbReference type="Proteomes" id="UP000674318"/>
    </source>
</evidence>
<feature type="compositionally biased region" description="Low complexity" evidence="1">
    <location>
        <begin position="760"/>
        <end position="773"/>
    </location>
</feature>
<dbReference type="SMART" id="SM00368">
    <property type="entry name" value="LRR_RI"/>
    <property type="match status" value="4"/>
</dbReference>
<dbReference type="InterPro" id="IPR001611">
    <property type="entry name" value="Leu-rich_rpt"/>
</dbReference>
<feature type="region of interest" description="Disordered" evidence="1">
    <location>
        <begin position="734"/>
        <end position="775"/>
    </location>
</feature>
<feature type="compositionally biased region" description="Pro residues" evidence="1">
    <location>
        <begin position="588"/>
        <end position="599"/>
    </location>
</feature>
<feature type="compositionally biased region" description="Low complexity" evidence="1">
    <location>
        <begin position="251"/>
        <end position="262"/>
    </location>
</feature>
<dbReference type="KEGG" id="phet:94288787"/>
<evidence type="ECO:0000256" key="1">
    <source>
        <dbReference type="SAM" id="MobiDB-lite"/>
    </source>
</evidence>
<accession>A0A836L304</accession>
<comment type="caution">
    <text evidence="2">The sequence shown here is derived from an EMBL/GenBank/DDBJ whole genome shotgun (WGS) entry which is preliminary data.</text>
</comment>
<name>A0A836L304_9TRYP</name>
<dbReference type="GeneID" id="94288787"/>
<feature type="region of interest" description="Disordered" evidence="1">
    <location>
        <begin position="247"/>
        <end position="334"/>
    </location>
</feature>
<dbReference type="PANTHER" id="PTHR46984">
    <property type="entry name" value="LEUCINE-RICH REPEAT-CONTAINING PROTEIN 71"/>
    <property type="match status" value="1"/>
</dbReference>
<dbReference type="Gene3D" id="3.80.10.10">
    <property type="entry name" value="Ribonuclease Inhibitor"/>
    <property type="match status" value="1"/>
</dbReference>
<dbReference type="OrthoDB" id="120976at2759"/>
<proteinExistence type="predicted"/>
<dbReference type="InterPro" id="IPR053040">
    <property type="entry name" value="LRR-containing_protein_71"/>
</dbReference>
<feature type="region of interest" description="Disordered" evidence="1">
    <location>
        <begin position="48"/>
        <end position="114"/>
    </location>
</feature>
<dbReference type="EMBL" id="JAFJZO010000032">
    <property type="protein sequence ID" value="KAG5496384.1"/>
    <property type="molecule type" value="Genomic_DNA"/>
</dbReference>